<reference evidence="4" key="1">
    <citation type="submission" date="2025-08" db="UniProtKB">
        <authorList>
            <consortium name="RefSeq"/>
        </authorList>
    </citation>
    <scope>IDENTIFICATION</scope>
</reference>
<dbReference type="AlphaFoldDB" id="A0A7E5WDU7"/>
<dbReference type="InterPro" id="IPR036116">
    <property type="entry name" value="FN3_sf"/>
</dbReference>
<dbReference type="GeneID" id="113501421"/>
<keyword evidence="3" id="KW-1185">Reference proteome</keyword>
<dbReference type="SUPFAM" id="SSF49265">
    <property type="entry name" value="Fibronectin type III"/>
    <property type="match status" value="1"/>
</dbReference>
<feature type="compositionally biased region" description="Basic and acidic residues" evidence="1">
    <location>
        <begin position="159"/>
        <end position="170"/>
    </location>
</feature>
<name>A0A7E5WDU7_TRINI</name>
<accession>A0A7E5WDU7</accession>
<sequence>MEFIYLLSVCLCALMSMCQSLAVDKPNADLPAPNLWKFESIDDPANKSTAQRLTWTAVDSGDEQDPVIGYKVKVWEVNKVKTIVYKSQGGKFVATEIEEYPRMSSNVIPESSPTVLVVPSNETTAVYPVKVDVMYQFAVLAFTKTREGPLSSPTHIRLHPTEDDLKSGSV</sequence>
<feature type="signal peptide" evidence="2">
    <location>
        <begin position="1"/>
        <end position="22"/>
    </location>
</feature>
<dbReference type="RefSeq" id="XP_026738351.1">
    <property type="nucleotide sequence ID" value="XM_026882550.1"/>
</dbReference>
<dbReference type="InParanoid" id="A0A7E5WDU7"/>
<evidence type="ECO:0000313" key="4">
    <source>
        <dbReference type="RefSeq" id="XP_026738351.1"/>
    </source>
</evidence>
<dbReference type="InterPro" id="IPR013783">
    <property type="entry name" value="Ig-like_fold"/>
</dbReference>
<evidence type="ECO:0000256" key="2">
    <source>
        <dbReference type="SAM" id="SignalP"/>
    </source>
</evidence>
<evidence type="ECO:0000256" key="1">
    <source>
        <dbReference type="SAM" id="MobiDB-lite"/>
    </source>
</evidence>
<dbReference type="Gene3D" id="2.60.40.10">
    <property type="entry name" value="Immunoglobulins"/>
    <property type="match status" value="1"/>
</dbReference>
<dbReference type="OrthoDB" id="6883439at2759"/>
<feature type="chain" id="PRO_5028864645" evidence="2">
    <location>
        <begin position="23"/>
        <end position="170"/>
    </location>
</feature>
<gene>
    <name evidence="4" type="primary">LOC113501421</name>
</gene>
<protein>
    <submittedName>
        <fullName evidence="4">Uncharacterized protein LOC113501421</fullName>
    </submittedName>
</protein>
<evidence type="ECO:0000313" key="3">
    <source>
        <dbReference type="Proteomes" id="UP000322000"/>
    </source>
</evidence>
<dbReference type="Proteomes" id="UP000322000">
    <property type="component" value="Chromosome 15"/>
</dbReference>
<organism evidence="3 4">
    <name type="scientific">Trichoplusia ni</name>
    <name type="common">Cabbage looper</name>
    <dbReference type="NCBI Taxonomy" id="7111"/>
    <lineage>
        <taxon>Eukaryota</taxon>
        <taxon>Metazoa</taxon>
        <taxon>Ecdysozoa</taxon>
        <taxon>Arthropoda</taxon>
        <taxon>Hexapoda</taxon>
        <taxon>Insecta</taxon>
        <taxon>Pterygota</taxon>
        <taxon>Neoptera</taxon>
        <taxon>Endopterygota</taxon>
        <taxon>Lepidoptera</taxon>
        <taxon>Glossata</taxon>
        <taxon>Ditrysia</taxon>
        <taxon>Noctuoidea</taxon>
        <taxon>Noctuidae</taxon>
        <taxon>Plusiinae</taxon>
        <taxon>Trichoplusia</taxon>
    </lineage>
</organism>
<feature type="region of interest" description="Disordered" evidence="1">
    <location>
        <begin position="148"/>
        <end position="170"/>
    </location>
</feature>
<proteinExistence type="predicted"/>
<dbReference type="KEGG" id="tnl:113501421"/>
<keyword evidence="2" id="KW-0732">Signal</keyword>